<name>A0ABD5UCR0_9EURY</name>
<proteinExistence type="predicted"/>
<feature type="region of interest" description="Disordered" evidence="1">
    <location>
        <begin position="1"/>
        <end position="27"/>
    </location>
</feature>
<keyword evidence="4" id="KW-1185">Reference proteome</keyword>
<organism evidence="3 4">
    <name type="scientific">Halomarina ordinaria</name>
    <dbReference type="NCBI Taxonomy" id="3033939"/>
    <lineage>
        <taxon>Archaea</taxon>
        <taxon>Methanobacteriati</taxon>
        <taxon>Methanobacteriota</taxon>
        <taxon>Stenosarchaea group</taxon>
        <taxon>Halobacteria</taxon>
        <taxon>Halobacteriales</taxon>
        <taxon>Natronomonadaceae</taxon>
        <taxon>Halomarina</taxon>
    </lineage>
</organism>
<reference evidence="3 4" key="1">
    <citation type="journal article" date="2019" name="Int. J. Syst. Evol. Microbiol.">
        <title>The Global Catalogue of Microorganisms (GCM) 10K type strain sequencing project: providing services to taxonomists for standard genome sequencing and annotation.</title>
        <authorList>
            <consortium name="The Broad Institute Genomics Platform"/>
            <consortium name="The Broad Institute Genome Sequencing Center for Infectious Disease"/>
            <person name="Wu L."/>
            <person name="Ma J."/>
        </authorList>
    </citation>
    <scope>NUCLEOTIDE SEQUENCE [LARGE SCALE GENOMIC DNA]</scope>
    <source>
        <strain evidence="3 4">PSRA2</strain>
    </source>
</reference>
<sequence length="213" mass="23721">MSEAPVDAGEGDADEREGADAGVPTRADLGVPDWEDEYLDRVADRLLHNYDLEDDYALGGERFDLYGEMRIESRKHFLHPSVTYGNHGSSEYLYARTSSSVTTADLERLVALGHDLAEGIDPDEEHFSTDYTFALVVPEIPEAVRAFVDGFEDRTLLRYGYYGHYEVNLLVVAPDEEDLVASANADVEGAFRLWEGDEPRRGLVGRLAGLFGR</sequence>
<dbReference type="RefSeq" id="WP_304448987.1">
    <property type="nucleotide sequence ID" value="NZ_JARRAH010000001.1"/>
</dbReference>
<evidence type="ECO:0000313" key="3">
    <source>
        <dbReference type="EMBL" id="MFC6837320.1"/>
    </source>
</evidence>
<protein>
    <recommendedName>
        <fullName evidence="2">DUF8052 domain-containing protein</fullName>
    </recommendedName>
</protein>
<dbReference type="Pfam" id="PF26226">
    <property type="entry name" value="DUF8052"/>
    <property type="match status" value="1"/>
</dbReference>
<gene>
    <name evidence="3" type="ORF">ACFQHK_12470</name>
</gene>
<evidence type="ECO:0000259" key="2">
    <source>
        <dbReference type="Pfam" id="PF26226"/>
    </source>
</evidence>
<dbReference type="InterPro" id="IPR058365">
    <property type="entry name" value="DUF8052"/>
</dbReference>
<dbReference type="AlphaFoldDB" id="A0ABD5UCR0"/>
<dbReference type="Proteomes" id="UP001596406">
    <property type="component" value="Unassembled WGS sequence"/>
</dbReference>
<evidence type="ECO:0000313" key="4">
    <source>
        <dbReference type="Proteomes" id="UP001596406"/>
    </source>
</evidence>
<dbReference type="EMBL" id="JBHSXM010000001">
    <property type="protein sequence ID" value="MFC6837320.1"/>
    <property type="molecule type" value="Genomic_DNA"/>
</dbReference>
<feature type="domain" description="DUF8052" evidence="2">
    <location>
        <begin position="36"/>
        <end position="192"/>
    </location>
</feature>
<comment type="caution">
    <text evidence="3">The sequence shown here is derived from an EMBL/GenBank/DDBJ whole genome shotgun (WGS) entry which is preliminary data.</text>
</comment>
<accession>A0ABD5UCR0</accession>
<evidence type="ECO:0000256" key="1">
    <source>
        <dbReference type="SAM" id="MobiDB-lite"/>
    </source>
</evidence>